<evidence type="ECO:0000256" key="3">
    <source>
        <dbReference type="ARBA" id="ARBA00023237"/>
    </source>
</evidence>
<dbReference type="EMBL" id="JAUOEL010000010">
    <property type="protein sequence ID" value="MDO5976972.1"/>
    <property type="molecule type" value="Genomic_DNA"/>
</dbReference>
<sequence>MDKKRCLFKHIAVLVFFNFYFLGLMAQNGELQIQSEVSKIGVVQGTIIDKSGKEPVVFATVIIKNKKDKKILTGGMTDSKGNFKVRDLPEGEFILEIQFIGYKTETKEFLISSGNKRLNFGIISIEESIQELDTVKIVLEKSTIEQRVDRKVINVGKDLMTAGASASEIMNNIPSVTVDSQSGNLSFRGNDNVRVMIDGKPSNLNTAQLLKQIPSTAIKKIELITSPSAKYNPEGMSGIINIVLHKNNKSGLNGKFNSGLIKRANTIFNNFAALNYRGEKINVYGNYSNNIGKNLFSSVISKEIDNSTQFSALSFGNNNHLYKIGLDYYINDKKAVSIYTNQTVASRENTMLADIIYNLNDQPNSELDFNNNITSFIGSYNFIYKQEFDKEGHTLDIEADYNALDNEEDAANIFSLKEDFNEFIKDKRTTTIINLDYSNPLSKTSKLELGAEYRMRRTTNKYLNDNVLLNSEYNNDRDILSAYGIYSKDLDKWFYQLGIRIEQYEEDTYLNKENQPHIDFSNEIFNLFPSGALRYNPNDKNSYRLNVSRRVDRPRLDQLNPIRQFANLRFRLIGNPYLKLQFTNSIELNYIKQIKKGSINTNVFYRKTKNEIARNVFLDPNDSSGDEYIISYLNYDANNSFGLEMSLNYKPVSWWNFNAGFDLYSTKIQGTIDDELFEGDRTVFNFRFNSNVNITKSLTLSAFMLYQGPDQRLQSKKGEVYFVNLGLSQTFLNKNATANLNFNNLFRSLNFDLETHEALGVYGRFKGESNFVSMNFSYRFGNRKNKGVSRKKRDKKESDSR</sequence>
<evidence type="ECO:0000313" key="7">
    <source>
        <dbReference type="EMBL" id="MDO5976972.1"/>
    </source>
</evidence>
<comment type="subcellular location">
    <subcellularLocation>
        <location evidence="1">Cell outer membrane</location>
    </subcellularLocation>
</comment>
<keyword evidence="7" id="KW-0675">Receptor</keyword>
<dbReference type="PANTHER" id="PTHR40980">
    <property type="entry name" value="PLUG DOMAIN-CONTAINING PROTEIN"/>
    <property type="match status" value="1"/>
</dbReference>
<keyword evidence="2 4" id="KW-0472">Membrane</keyword>
<dbReference type="InterPro" id="IPR036942">
    <property type="entry name" value="Beta-barrel_TonB_sf"/>
</dbReference>
<keyword evidence="4" id="KW-0812">Transmembrane</keyword>
<dbReference type="Pfam" id="PF13715">
    <property type="entry name" value="CarbopepD_reg_2"/>
    <property type="match status" value="1"/>
</dbReference>
<dbReference type="InterPro" id="IPR041700">
    <property type="entry name" value="OMP_b-brl_3"/>
</dbReference>
<dbReference type="SUPFAM" id="SSF56935">
    <property type="entry name" value="Porins"/>
    <property type="match status" value="1"/>
</dbReference>
<dbReference type="Pfam" id="PF07715">
    <property type="entry name" value="Plug"/>
    <property type="match status" value="1"/>
</dbReference>
<dbReference type="RefSeq" id="WP_303304307.1">
    <property type="nucleotide sequence ID" value="NZ_BAABDA010000064.1"/>
</dbReference>
<accession>A0ABT8WUX2</accession>
<comment type="caution">
    <text evidence="7">The sequence shown here is derived from an EMBL/GenBank/DDBJ whole genome shotgun (WGS) entry which is preliminary data.</text>
</comment>
<protein>
    <submittedName>
        <fullName evidence="7">TonB-dependent receptor</fullName>
    </submittedName>
</protein>
<organism evidence="7 8">
    <name type="scientific">Flavivirga jejuensis</name>
    <dbReference type="NCBI Taxonomy" id="870487"/>
    <lineage>
        <taxon>Bacteria</taxon>
        <taxon>Pseudomonadati</taxon>
        <taxon>Bacteroidota</taxon>
        <taxon>Flavobacteriia</taxon>
        <taxon>Flavobacteriales</taxon>
        <taxon>Flavobacteriaceae</taxon>
        <taxon>Flavivirga</taxon>
    </lineage>
</organism>
<name>A0ABT8WUX2_9FLAO</name>
<dbReference type="InterPro" id="IPR008969">
    <property type="entry name" value="CarboxyPept-like_regulatory"/>
</dbReference>
<evidence type="ECO:0000256" key="4">
    <source>
        <dbReference type="SAM" id="Phobius"/>
    </source>
</evidence>
<dbReference type="Gene3D" id="2.40.170.20">
    <property type="entry name" value="TonB-dependent receptor, beta-barrel domain"/>
    <property type="match status" value="1"/>
</dbReference>
<feature type="transmembrane region" description="Helical" evidence="4">
    <location>
        <begin position="7"/>
        <end position="26"/>
    </location>
</feature>
<dbReference type="InterPro" id="IPR037066">
    <property type="entry name" value="Plug_dom_sf"/>
</dbReference>
<feature type="domain" description="Outer membrane protein beta-barrel" evidence="6">
    <location>
        <begin position="387"/>
        <end position="778"/>
    </location>
</feature>
<gene>
    <name evidence="7" type="ORF">Q4Q40_22460</name>
</gene>
<dbReference type="Pfam" id="PF14905">
    <property type="entry name" value="OMP_b-brl_3"/>
    <property type="match status" value="1"/>
</dbReference>
<keyword evidence="4" id="KW-1133">Transmembrane helix</keyword>
<proteinExistence type="predicted"/>
<evidence type="ECO:0000256" key="2">
    <source>
        <dbReference type="ARBA" id="ARBA00023136"/>
    </source>
</evidence>
<dbReference type="Gene3D" id="2.60.40.1120">
    <property type="entry name" value="Carboxypeptidase-like, regulatory domain"/>
    <property type="match status" value="1"/>
</dbReference>
<evidence type="ECO:0000256" key="1">
    <source>
        <dbReference type="ARBA" id="ARBA00004442"/>
    </source>
</evidence>
<evidence type="ECO:0000259" key="6">
    <source>
        <dbReference type="Pfam" id="PF14905"/>
    </source>
</evidence>
<keyword evidence="8" id="KW-1185">Reference proteome</keyword>
<dbReference type="Proteomes" id="UP001176806">
    <property type="component" value="Unassembled WGS sequence"/>
</dbReference>
<keyword evidence="3" id="KW-0998">Cell outer membrane</keyword>
<feature type="domain" description="TonB-dependent receptor plug" evidence="5">
    <location>
        <begin position="162"/>
        <end position="238"/>
    </location>
</feature>
<evidence type="ECO:0000313" key="8">
    <source>
        <dbReference type="Proteomes" id="UP001176806"/>
    </source>
</evidence>
<dbReference type="PANTHER" id="PTHR40980:SF4">
    <property type="entry name" value="TONB-DEPENDENT RECEPTOR-LIKE BETA-BARREL DOMAIN-CONTAINING PROTEIN"/>
    <property type="match status" value="1"/>
</dbReference>
<reference evidence="7" key="1">
    <citation type="submission" date="2023-07" db="EMBL/GenBank/DDBJ databases">
        <title>Two novel species in the genus Flavivirga.</title>
        <authorList>
            <person name="Kwon K."/>
        </authorList>
    </citation>
    <scope>NUCLEOTIDE SEQUENCE</scope>
    <source>
        <strain evidence="7">KACC 14158</strain>
    </source>
</reference>
<evidence type="ECO:0000259" key="5">
    <source>
        <dbReference type="Pfam" id="PF07715"/>
    </source>
</evidence>
<dbReference type="InterPro" id="IPR012910">
    <property type="entry name" value="Plug_dom"/>
</dbReference>
<dbReference type="SUPFAM" id="SSF49464">
    <property type="entry name" value="Carboxypeptidase regulatory domain-like"/>
    <property type="match status" value="1"/>
</dbReference>
<dbReference type="Gene3D" id="2.170.130.10">
    <property type="entry name" value="TonB-dependent receptor, plug domain"/>
    <property type="match status" value="1"/>
</dbReference>